<keyword evidence="3" id="KW-1185">Reference proteome</keyword>
<dbReference type="EMBL" id="NAJQ01002550">
    <property type="protein sequence ID" value="TKA41462.1"/>
    <property type="molecule type" value="Genomic_DNA"/>
</dbReference>
<feature type="non-terminal residue" evidence="2">
    <location>
        <position position="166"/>
    </location>
</feature>
<gene>
    <name evidence="2" type="ORF">B0A55_12895</name>
</gene>
<evidence type="ECO:0000313" key="3">
    <source>
        <dbReference type="Proteomes" id="UP000309340"/>
    </source>
</evidence>
<protein>
    <submittedName>
        <fullName evidence="2">Uncharacterized protein</fullName>
    </submittedName>
</protein>
<proteinExistence type="predicted"/>
<name>A0A4U0V044_9PEZI</name>
<dbReference type="Proteomes" id="UP000309340">
    <property type="component" value="Unassembled WGS sequence"/>
</dbReference>
<organism evidence="2 3">
    <name type="scientific">Friedmanniomyces simplex</name>
    <dbReference type="NCBI Taxonomy" id="329884"/>
    <lineage>
        <taxon>Eukaryota</taxon>
        <taxon>Fungi</taxon>
        <taxon>Dikarya</taxon>
        <taxon>Ascomycota</taxon>
        <taxon>Pezizomycotina</taxon>
        <taxon>Dothideomycetes</taxon>
        <taxon>Dothideomycetidae</taxon>
        <taxon>Mycosphaerellales</taxon>
        <taxon>Teratosphaeriaceae</taxon>
        <taxon>Friedmanniomyces</taxon>
    </lineage>
</organism>
<evidence type="ECO:0000313" key="2">
    <source>
        <dbReference type="EMBL" id="TKA41462.1"/>
    </source>
</evidence>
<feature type="compositionally biased region" description="Polar residues" evidence="1">
    <location>
        <begin position="118"/>
        <end position="135"/>
    </location>
</feature>
<comment type="caution">
    <text evidence="2">The sequence shown here is derived from an EMBL/GenBank/DDBJ whole genome shotgun (WGS) entry which is preliminary data.</text>
</comment>
<reference evidence="2 3" key="1">
    <citation type="submission" date="2017-03" db="EMBL/GenBank/DDBJ databases">
        <title>Genomes of endolithic fungi from Antarctica.</title>
        <authorList>
            <person name="Coleine C."/>
            <person name="Masonjones S."/>
            <person name="Stajich J.E."/>
        </authorList>
    </citation>
    <scope>NUCLEOTIDE SEQUENCE [LARGE SCALE GENOMIC DNA]</scope>
    <source>
        <strain evidence="2 3">CCFEE 5184</strain>
    </source>
</reference>
<dbReference type="AlphaFoldDB" id="A0A4U0V044"/>
<accession>A0A4U0V044</accession>
<feature type="region of interest" description="Disordered" evidence="1">
    <location>
        <begin position="63"/>
        <end position="166"/>
    </location>
</feature>
<sequence length="166" mass="17831">MRLMPLRMLQDLASRATGYPAVVAQALGYDDETYEARATLPSVGANVTPQYAFGPFPPTAVPTLGSDIPWSLSPDKKRPITMDGDSGEGSPSKRRRIDESDSEFDATRSFFPTARPVDSSSPSTLQMPLANSISGAESKAPEEPDSGAMGAQSRRDQLFRGTPHGR</sequence>
<evidence type="ECO:0000256" key="1">
    <source>
        <dbReference type="SAM" id="MobiDB-lite"/>
    </source>
</evidence>